<keyword evidence="4" id="KW-0808">Transferase</keyword>
<evidence type="ECO:0000313" key="4">
    <source>
        <dbReference type="EMBL" id="AVP40454.1"/>
    </source>
</evidence>
<dbReference type="PRINTS" id="PR00868">
    <property type="entry name" value="DNAPOLI"/>
</dbReference>
<keyword evidence="2" id="KW-1194">Viral DNA replication</keyword>
<dbReference type="GeneID" id="54990048"/>
<dbReference type="GO" id="GO:0006302">
    <property type="term" value="P:double-strand break repair"/>
    <property type="evidence" value="ECO:0007669"/>
    <property type="project" value="TreeGrafter"/>
</dbReference>
<dbReference type="InterPro" id="IPR002298">
    <property type="entry name" value="DNA_polymerase_A"/>
</dbReference>
<proteinExistence type="predicted"/>
<dbReference type="Gene3D" id="3.40.470.10">
    <property type="entry name" value="Uracil-DNA glycosylase-like domain"/>
    <property type="match status" value="1"/>
</dbReference>
<dbReference type="EMBL" id="MH078572">
    <property type="protein sequence ID" value="AVP40454.1"/>
    <property type="molecule type" value="Genomic_DNA"/>
</dbReference>
<dbReference type="GO" id="GO:0003677">
    <property type="term" value="F:DNA binding"/>
    <property type="evidence" value="ECO:0007669"/>
    <property type="project" value="InterPro"/>
</dbReference>
<evidence type="ECO:0000256" key="1">
    <source>
        <dbReference type="ARBA" id="ARBA00022705"/>
    </source>
</evidence>
<keyword evidence="1" id="KW-0235">DNA replication</keyword>
<feature type="domain" description="DNA-directed DNA polymerase family A palm" evidence="3">
    <location>
        <begin position="643"/>
        <end position="818"/>
    </location>
</feature>
<dbReference type="GO" id="GO:0006261">
    <property type="term" value="P:DNA-templated DNA replication"/>
    <property type="evidence" value="ECO:0007669"/>
    <property type="project" value="InterPro"/>
</dbReference>
<evidence type="ECO:0000256" key="2">
    <source>
        <dbReference type="ARBA" id="ARBA00023109"/>
    </source>
</evidence>
<evidence type="ECO:0000313" key="5">
    <source>
        <dbReference type="Proteomes" id="UP000241797"/>
    </source>
</evidence>
<reference evidence="4 5" key="1">
    <citation type="submission" date="2018-03" db="EMBL/GenBank/DDBJ databases">
        <title>Isolation, the biological characteristics and genomics of two new strains of lysate Staphylococcus aureus phage.</title>
        <authorList>
            <person name="Jin X."/>
            <person name="Zhang C."/>
        </authorList>
    </citation>
    <scope>NUCLEOTIDE SEQUENCE [LARGE SCALE GENOMIC DNA]</scope>
</reference>
<dbReference type="InterPro" id="IPR043502">
    <property type="entry name" value="DNA/RNA_pol_sf"/>
</dbReference>
<dbReference type="SUPFAM" id="SSF56672">
    <property type="entry name" value="DNA/RNA polymerases"/>
    <property type="match status" value="1"/>
</dbReference>
<dbReference type="Gene3D" id="3.30.420.10">
    <property type="entry name" value="Ribonuclease H-like superfamily/Ribonuclease H"/>
    <property type="match status" value="1"/>
</dbReference>
<dbReference type="InterPro" id="IPR036895">
    <property type="entry name" value="Uracil-DNA_glycosylase-like_sf"/>
</dbReference>
<dbReference type="GO" id="GO:0003887">
    <property type="term" value="F:DNA-directed DNA polymerase activity"/>
    <property type="evidence" value="ECO:0007669"/>
    <property type="project" value="UniProtKB-EC"/>
</dbReference>
<dbReference type="Gene3D" id="1.20.1060.10">
    <property type="entry name" value="Taq DNA Polymerase, Chain T, domain 4"/>
    <property type="match status" value="1"/>
</dbReference>
<protein>
    <submittedName>
        <fullName evidence="4">DNA polymerase I</fullName>
        <ecNumber evidence="4">2.7.7.7</ecNumber>
    </submittedName>
</protein>
<dbReference type="Gene3D" id="1.10.150.20">
    <property type="entry name" value="5' to 3' exonuclease, C-terminal subdomain"/>
    <property type="match status" value="1"/>
</dbReference>
<dbReference type="InterPro" id="IPR012337">
    <property type="entry name" value="RNaseH-like_sf"/>
</dbReference>
<dbReference type="Gene3D" id="3.30.70.370">
    <property type="match status" value="1"/>
</dbReference>
<dbReference type="Pfam" id="PF00476">
    <property type="entry name" value="DNA_pol_A"/>
    <property type="match status" value="1"/>
</dbReference>
<dbReference type="InterPro" id="IPR036397">
    <property type="entry name" value="RNaseH_sf"/>
</dbReference>
<keyword evidence="4" id="KW-0548">Nucleotidyltransferase</keyword>
<dbReference type="PANTHER" id="PTHR10133">
    <property type="entry name" value="DNA POLYMERASE I"/>
    <property type="match status" value="1"/>
</dbReference>
<dbReference type="PANTHER" id="PTHR10133:SF27">
    <property type="entry name" value="DNA POLYMERASE NU"/>
    <property type="match status" value="1"/>
</dbReference>
<dbReference type="Proteomes" id="UP000241797">
    <property type="component" value="Segment"/>
</dbReference>
<dbReference type="KEGG" id="vg:54990048"/>
<sequence>MKVLFLLDFIRIDHYDNNGHWKYLQTQNGKTFKQVIESTTSLRRDGQRKDYVFDYVYNQIPQPIYNNYGKVIKYEDVKLTEAKPFMEELKTRIEEIKPDIIVPTGKLGIKMLLNVTKLGSVRGVPKKVDVGEVSTWVLPTYSIEYTNVNKNSERQVLADMDILERYVQNGEEVFKPKEVKYEFVDNIERVREIFTKEVKQDENDGVDITAWDLETNSLRPDLEGSKALVASLSWKNGQGVTIPLYKSDFEWANGQQDIDEVLSLMKEWLANKQDVKVLHNGRYDINFLMTTEGFTDFESNEDTKVGWYLAVSQEASESLRLTNLAYEATDMGGYDEPLENFKVWFITKLLKELDKEMKEIQKENKKIAKKEYSIKANEYKKWVEDNIDFTKDLEDQYTNLKLNPEVVTKEHINQNVLEESEEYMNLSDKGKAYTLETAISLINKFREQKNVINEVDGGKFSYDWFPVELMHPYASGDVDVCRRIYCEVLRKLEKQGRPKVLGLLKEDYPRLTRTLARIQSNGFHTDLDYMEENDDAYREEMEKTHDEMRKHWAVLEFEEVRYNLFEKGLEEFENKPPKDRDKELAEYRTKFKDGGWKFSPSSGEHKGEILYDILGLHLPYDKQYVKDKPFNANIPESELSWSDYKTDKNALKYILDELDINEDTKEFVELLQYYASLQTKRNSFTKKLPKIVNPQTGNVHGNFNETGTASSRLSSNNPNLQNQPAHTNNVNDFDYWHPIKRSYTSRFKDGIYLMADYSSLEMRVIGLYTKDENMLESFLNGEDIHKATASIMYKKPVDEVTKEERQASKAVNFGLAYGR</sequence>
<keyword evidence="5" id="KW-1185">Reference proteome</keyword>
<dbReference type="RefSeq" id="YP_009799559.1">
    <property type="nucleotide sequence ID" value="NC_047945.1"/>
</dbReference>
<name>A0A2P1MY00_9CAUD</name>
<dbReference type="EC" id="2.7.7.7" evidence="4"/>
<accession>A0A2P1MY00</accession>
<evidence type="ECO:0000259" key="3">
    <source>
        <dbReference type="Pfam" id="PF00476"/>
    </source>
</evidence>
<dbReference type="GO" id="GO:0039693">
    <property type="term" value="P:viral DNA genome replication"/>
    <property type="evidence" value="ECO:0007669"/>
    <property type="project" value="UniProtKB-KW"/>
</dbReference>
<organism evidence="4 5">
    <name type="scientific">Staphylococcus phage phiSA_BS1</name>
    <dbReference type="NCBI Taxonomy" id="2126734"/>
    <lineage>
        <taxon>Viruses</taxon>
        <taxon>Duplodnaviria</taxon>
        <taxon>Heunggongvirae</taxon>
        <taxon>Uroviricota</taxon>
        <taxon>Caudoviricetes</taxon>
        <taxon>Herelleviridae</taxon>
        <taxon>Twortvirinae</taxon>
        <taxon>Baoshanvirus</taxon>
        <taxon>Baoshanvirus BS1</taxon>
    </lineage>
</organism>
<dbReference type="InterPro" id="IPR001098">
    <property type="entry name" value="DNA-dir_DNA_pol_A_palm_dom"/>
</dbReference>
<dbReference type="SUPFAM" id="SSF53098">
    <property type="entry name" value="Ribonuclease H-like"/>
    <property type="match status" value="1"/>
</dbReference>